<comment type="caution">
    <text evidence="2">The sequence shown here is derived from an EMBL/GenBank/DDBJ whole genome shotgun (WGS) entry which is preliminary data.</text>
</comment>
<dbReference type="EMBL" id="JBCNJP010000848">
    <property type="protein sequence ID" value="KAK9050597.1"/>
    <property type="molecule type" value="Genomic_DNA"/>
</dbReference>
<sequence length="127" mass="14456">MGRRQLLYLLYTSAARPPSPTPYFPPTPPPPPFLFRKPWNKHRHRHRKPCRRRQNRHERAPSTMEVFKRLEEEKASEEVASQTAEKAKVGVMEAVAGDGSVESVKESFKKDAGDGNVGNTGEFLRSK</sequence>
<accession>A0AAP0CAR7</accession>
<dbReference type="Proteomes" id="UP001408789">
    <property type="component" value="Unassembled WGS sequence"/>
</dbReference>
<protein>
    <submittedName>
        <fullName evidence="2">Uncharacterized protein</fullName>
    </submittedName>
</protein>
<evidence type="ECO:0000256" key="1">
    <source>
        <dbReference type="SAM" id="MobiDB-lite"/>
    </source>
</evidence>
<organism evidence="2 3">
    <name type="scientific">Deinandra increscens subsp. villosa</name>
    <dbReference type="NCBI Taxonomy" id="3103831"/>
    <lineage>
        <taxon>Eukaryota</taxon>
        <taxon>Viridiplantae</taxon>
        <taxon>Streptophyta</taxon>
        <taxon>Embryophyta</taxon>
        <taxon>Tracheophyta</taxon>
        <taxon>Spermatophyta</taxon>
        <taxon>Magnoliopsida</taxon>
        <taxon>eudicotyledons</taxon>
        <taxon>Gunneridae</taxon>
        <taxon>Pentapetalae</taxon>
        <taxon>asterids</taxon>
        <taxon>campanulids</taxon>
        <taxon>Asterales</taxon>
        <taxon>Asteraceae</taxon>
        <taxon>Asteroideae</taxon>
        <taxon>Heliantheae alliance</taxon>
        <taxon>Madieae</taxon>
        <taxon>Madiinae</taxon>
        <taxon>Deinandra</taxon>
    </lineage>
</organism>
<feature type="region of interest" description="Disordered" evidence="1">
    <location>
        <begin position="16"/>
        <end position="62"/>
    </location>
</feature>
<evidence type="ECO:0000313" key="2">
    <source>
        <dbReference type="EMBL" id="KAK9050597.1"/>
    </source>
</evidence>
<evidence type="ECO:0000313" key="3">
    <source>
        <dbReference type="Proteomes" id="UP001408789"/>
    </source>
</evidence>
<keyword evidence="3" id="KW-1185">Reference proteome</keyword>
<gene>
    <name evidence="2" type="ORF">SSX86_030433</name>
</gene>
<feature type="compositionally biased region" description="Basic and acidic residues" evidence="1">
    <location>
        <begin position="103"/>
        <end position="113"/>
    </location>
</feature>
<name>A0AAP0CAR7_9ASTR</name>
<feature type="compositionally biased region" description="Pro residues" evidence="1">
    <location>
        <begin position="17"/>
        <end position="33"/>
    </location>
</feature>
<reference evidence="2 3" key="1">
    <citation type="submission" date="2024-04" db="EMBL/GenBank/DDBJ databases">
        <title>The reference genome of an endangered Asteraceae, Deinandra increscens subsp. villosa, native to the Central Coast of California.</title>
        <authorList>
            <person name="Guilliams M."/>
            <person name="Hasenstab-Lehman K."/>
            <person name="Meyer R."/>
            <person name="Mcevoy S."/>
        </authorList>
    </citation>
    <scope>NUCLEOTIDE SEQUENCE [LARGE SCALE GENOMIC DNA]</scope>
    <source>
        <tissue evidence="2">Leaf</tissue>
    </source>
</reference>
<dbReference type="AlphaFoldDB" id="A0AAP0CAR7"/>
<feature type="compositionally biased region" description="Basic residues" evidence="1">
    <location>
        <begin position="38"/>
        <end position="56"/>
    </location>
</feature>
<proteinExistence type="predicted"/>
<feature type="region of interest" description="Disordered" evidence="1">
    <location>
        <begin position="99"/>
        <end position="127"/>
    </location>
</feature>